<organism evidence="5 6">
    <name type="scientific">Clostridium facile</name>
    <dbReference type="NCBI Taxonomy" id="2763035"/>
    <lineage>
        <taxon>Bacteria</taxon>
        <taxon>Bacillati</taxon>
        <taxon>Bacillota</taxon>
        <taxon>Clostridia</taxon>
        <taxon>Eubacteriales</taxon>
        <taxon>Clostridiaceae</taxon>
        <taxon>Clostridium</taxon>
    </lineage>
</organism>
<dbReference type="InterPro" id="IPR000835">
    <property type="entry name" value="HTH_MarR-typ"/>
</dbReference>
<feature type="domain" description="HTH marR-type" evidence="4">
    <location>
        <begin position="4"/>
        <end position="137"/>
    </location>
</feature>
<dbReference type="Gene3D" id="1.10.10.10">
    <property type="entry name" value="Winged helix-like DNA-binding domain superfamily/Winged helix DNA-binding domain"/>
    <property type="match status" value="1"/>
</dbReference>
<protein>
    <submittedName>
        <fullName evidence="5">MarR family transcriptional regulator</fullName>
    </submittedName>
</protein>
<dbReference type="RefSeq" id="WP_069988497.1">
    <property type="nucleotide sequence ID" value="NZ_JACOQK010000001.1"/>
</dbReference>
<name>A0ABR7IQ59_9CLOT</name>
<evidence type="ECO:0000256" key="3">
    <source>
        <dbReference type="ARBA" id="ARBA00023163"/>
    </source>
</evidence>
<dbReference type="EMBL" id="JACOQK010000001">
    <property type="protein sequence ID" value="MBC5787280.1"/>
    <property type="molecule type" value="Genomic_DNA"/>
</dbReference>
<dbReference type="InterPro" id="IPR036390">
    <property type="entry name" value="WH_DNA-bd_sf"/>
</dbReference>
<keyword evidence="1" id="KW-0805">Transcription regulation</keyword>
<comment type="caution">
    <text evidence="5">The sequence shown here is derived from an EMBL/GenBank/DDBJ whole genome shotgun (WGS) entry which is preliminary data.</text>
</comment>
<dbReference type="SUPFAM" id="SSF46785">
    <property type="entry name" value="Winged helix' DNA-binding domain"/>
    <property type="match status" value="1"/>
</dbReference>
<keyword evidence="3" id="KW-0804">Transcription</keyword>
<gene>
    <name evidence="5" type="ORF">H8Z77_04460</name>
</gene>
<keyword evidence="2" id="KW-0238">DNA-binding</keyword>
<evidence type="ECO:0000256" key="2">
    <source>
        <dbReference type="ARBA" id="ARBA00023125"/>
    </source>
</evidence>
<reference evidence="5 6" key="1">
    <citation type="submission" date="2020-08" db="EMBL/GenBank/DDBJ databases">
        <title>Genome public.</title>
        <authorList>
            <person name="Liu C."/>
            <person name="Sun Q."/>
        </authorList>
    </citation>
    <scope>NUCLEOTIDE SEQUENCE [LARGE SCALE GENOMIC DNA]</scope>
    <source>
        <strain evidence="5 6">NSJ-27</strain>
    </source>
</reference>
<dbReference type="SMART" id="SM00347">
    <property type="entry name" value="HTH_MARR"/>
    <property type="match status" value="1"/>
</dbReference>
<dbReference type="Proteomes" id="UP000649151">
    <property type="component" value="Unassembled WGS sequence"/>
</dbReference>
<dbReference type="PROSITE" id="PS50995">
    <property type="entry name" value="HTH_MARR_2"/>
    <property type="match status" value="1"/>
</dbReference>
<evidence type="ECO:0000256" key="1">
    <source>
        <dbReference type="ARBA" id="ARBA00023015"/>
    </source>
</evidence>
<evidence type="ECO:0000259" key="4">
    <source>
        <dbReference type="PROSITE" id="PS50995"/>
    </source>
</evidence>
<evidence type="ECO:0000313" key="6">
    <source>
        <dbReference type="Proteomes" id="UP000649151"/>
    </source>
</evidence>
<dbReference type="Pfam" id="PF12802">
    <property type="entry name" value="MarR_2"/>
    <property type="match status" value="1"/>
</dbReference>
<proteinExistence type="predicted"/>
<accession>A0ABR7IQ59</accession>
<dbReference type="InterPro" id="IPR036388">
    <property type="entry name" value="WH-like_DNA-bd_sf"/>
</dbReference>
<evidence type="ECO:0000313" key="5">
    <source>
        <dbReference type="EMBL" id="MBC5787280.1"/>
    </source>
</evidence>
<sequence length="147" mass="17349">MERNTDILISIRKLIKLYEAMLKTVCQNYHLTQIETDIISFLQNNPGRDTAGDIVELRMLSKGNVSQAVENLIQKSLLERSQDQDDRRKIHLSLRPEAKPILEEIQRIREKFLEEIFAGFSEQERELYAEWNDRIRNNAKSAMERMD</sequence>
<keyword evidence="6" id="KW-1185">Reference proteome</keyword>
<dbReference type="PANTHER" id="PTHR42756">
    <property type="entry name" value="TRANSCRIPTIONAL REGULATOR, MARR"/>
    <property type="match status" value="1"/>
</dbReference>
<dbReference type="PRINTS" id="PR00598">
    <property type="entry name" value="HTHMARR"/>
</dbReference>
<dbReference type="PANTHER" id="PTHR42756:SF1">
    <property type="entry name" value="TRANSCRIPTIONAL REPRESSOR OF EMRAB OPERON"/>
    <property type="match status" value="1"/>
</dbReference>